<reference evidence="2 3" key="1">
    <citation type="journal article" date="2014" name="PLoS Genet.">
        <title>Phylogenetically driven sequencing of extremely halophilic archaea reveals strategies for static and dynamic osmo-response.</title>
        <authorList>
            <person name="Becker E.A."/>
            <person name="Seitzer P.M."/>
            <person name="Tritt A."/>
            <person name="Larsen D."/>
            <person name="Krusor M."/>
            <person name="Yao A.I."/>
            <person name="Wu D."/>
            <person name="Madern D."/>
            <person name="Eisen J.A."/>
            <person name="Darling A.E."/>
            <person name="Facciotti M.T."/>
        </authorList>
    </citation>
    <scope>NUCLEOTIDE SEQUENCE [LARGE SCALE GENOMIC DNA]</scope>
    <source>
        <strain evidence="2 3">DSM 10284</strain>
    </source>
</reference>
<dbReference type="Proteomes" id="UP000011509">
    <property type="component" value="Unassembled WGS sequence"/>
</dbReference>
<dbReference type="AlphaFoldDB" id="M0ENA7"/>
<gene>
    <name evidence="2" type="ORF">C464_08180</name>
</gene>
<evidence type="ECO:0000256" key="1">
    <source>
        <dbReference type="SAM" id="MobiDB-lite"/>
    </source>
</evidence>
<organism evidence="2 3">
    <name type="scientific">Halorubrum coriense DSM 10284</name>
    <dbReference type="NCBI Taxonomy" id="1227466"/>
    <lineage>
        <taxon>Archaea</taxon>
        <taxon>Methanobacteriati</taxon>
        <taxon>Methanobacteriota</taxon>
        <taxon>Stenosarchaea group</taxon>
        <taxon>Halobacteria</taxon>
        <taxon>Halobacteriales</taxon>
        <taxon>Haloferacaceae</taxon>
        <taxon>Halorubrum</taxon>
    </lineage>
</organism>
<feature type="region of interest" description="Disordered" evidence="1">
    <location>
        <begin position="183"/>
        <end position="218"/>
    </location>
</feature>
<name>M0ENA7_9EURY</name>
<dbReference type="EMBL" id="AOJL01000032">
    <property type="protein sequence ID" value="ELZ47884.1"/>
    <property type="molecule type" value="Genomic_DNA"/>
</dbReference>
<dbReference type="PATRIC" id="fig|1227466.3.peg.1646"/>
<comment type="caution">
    <text evidence="2">The sequence shown here is derived from an EMBL/GenBank/DDBJ whole genome shotgun (WGS) entry which is preliminary data.</text>
</comment>
<protein>
    <submittedName>
        <fullName evidence="2">Uncharacterized protein</fullName>
    </submittedName>
</protein>
<keyword evidence="3" id="KW-1185">Reference proteome</keyword>
<feature type="compositionally biased region" description="Basic and acidic residues" evidence="1">
    <location>
        <begin position="183"/>
        <end position="198"/>
    </location>
</feature>
<evidence type="ECO:0000313" key="3">
    <source>
        <dbReference type="Proteomes" id="UP000011509"/>
    </source>
</evidence>
<proteinExistence type="predicted"/>
<sequence>MRQEYGPYAYRVHGSDHPKAGSNGQYWHYLGPVGKVDPEELSDEETAELREEGFALARYRDGESAELFARPIANSVRDELIDKFGEDVLSPTDDRRETEIQLSEAAPRRAEELIQLDAEDMRQEVEGGSGQINITDEERKRIDFTKTDLPTAKRAKGAIRGEGIDGSSWLDVWSEDLKTVNEARDAARKNRESIVGDRTDEEEGVDDRTTSYREAQSGLEENALKYAKNGDDDAREALIDEFGWSPDEIEAADAPVNA</sequence>
<evidence type="ECO:0000313" key="2">
    <source>
        <dbReference type="EMBL" id="ELZ47884.1"/>
    </source>
</evidence>
<accession>M0ENA7</accession>
<dbReference type="STRING" id="1227466.C464_08180"/>